<evidence type="ECO:0000313" key="2">
    <source>
        <dbReference type="EMBL" id="GIH21665.1"/>
    </source>
</evidence>
<feature type="compositionally biased region" description="Pro residues" evidence="1">
    <location>
        <begin position="111"/>
        <end position="122"/>
    </location>
</feature>
<keyword evidence="3" id="KW-1185">Reference proteome</keyword>
<evidence type="ECO:0000313" key="3">
    <source>
        <dbReference type="Proteomes" id="UP000642748"/>
    </source>
</evidence>
<comment type="caution">
    <text evidence="2">The sequence shown here is derived from an EMBL/GenBank/DDBJ whole genome shotgun (WGS) entry which is preliminary data.</text>
</comment>
<dbReference type="RefSeq" id="WP_239134595.1">
    <property type="nucleotide sequence ID" value="NZ_BONZ01000156.1"/>
</dbReference>
<proteinExistence type="predicted"/>
<gene>
    <name evidence="2" type="ORF">Raf01_98370</name>
</gene>
<organism evidence="2 3">
    <name type="scientific">Rugosimonospora africana</name>
    <dbReference type="NCBI Taxonomy" id="556532"/>
    <lineage>
        <taxon>Bacteria</taxon>
        <taxon>Bacillati</taxon>
        <taxon>Actinomycetota</taxon>
        <taxon>Actinomycetes</taxon>
        <taxon>Micromonosporales</taxon>
        <taxon>Micromonosporaceae</taxon>
        <taxon>Rugosimonospora</taxon>
    </lineage>
</organism>
<accession>A0A8J3R5H5</accession>
<reference evidence="2" key="1">
    <citation type="submission" date="2021-01" db="EMBL/GenBank/DDBJ databases">
        <title>Whole genome shotgun sequence of Rugosimonospora africana NBRC 104875.</title>
        <authorList>
            <person name="Komaki H."/>
            <person name="Tamura T."/>
        </authorList>
    </citation>
    <scope>NUCLEOTIDE SEQUENCE</scope>
    <source>
        <strain evidence="2">NBRC 104875</strain>
    </source>
</reference>
<feature type="region of interest" description="Disordered" evidence="1">
    <location>
        <begin position="21"/>
        <end position="40"/>
    </location>
</feature>
<protein>
    <submittedName>
        <fullName evidence="2">Uncharacterized protein</fullName>
    </submittedName>
</protein>
<dbReference type="Proteomes" id="UP000642748">
    <property type="component" value="Unassembled WGS sequence"/>
</dbReference>
<sequence length="201" mass="21635">MSRPCPSRLTPAHLRQLLDADGRPAGPALIPTGPGGQPGAPVEVDRLVNATGLIGLAGRQHPIGYHFAGRRVTVRLDHGVMQIIADGLLLRSLPNPLTPSQQSRLRDARPAGPPPQPAPEPPRVQRRVSCRGALTIAGQRVHVGLLHAGRTLDVEAADTTLRIYDGDQLITETARTTAKPIARFKVRKPELPRQHQSPTTD</sequence>
<evidence type="ECO:0000256" key="1">
    <source>
        <dbReference type="SAM" id="MobiDB-lite"/>
    </source>
</evidence>
<feature type="region of interest" description="Disordered" evidence="1">
    <location>
        <begin position="95"/>
        <end position="126"/>
    </location>
</feature>
<dbReference type="AlphaFoldDB" id="A0A8J3R5H5"/>
<dbReference type="EMBL" id="BONZ01000156">
    <property type="protein sequence ID" value="GIH21665.1"/>
    <property type="molecule type" value="Genomic_DNA"/>
</dbReference>
<name>A0A8J3R5H5_9ACTN</name>